<proteinExistence type="predicted"/>
<accession>A0AAD2D8V6</accession>
<comment type="caution">
    <text evidence="1">The sequence shown here is derived from an EMBL/GenBank/DDBJ whole genome shotgun (WGS) entry which is preliminary data.</text>
</comment>
<evidence type="ECO:0000313" key="1">
    <source>
        <dbReference type="EMBL" id="CAI2383916.1"/>
    </source>
</evidence>
<name>A0AAD2D8V6_EUPCR</name>
<organism evidence="1 2">
    <name type="scientific">Euplotes crassus</name>
    <dbReference type="NCBI Taxonomy" id="5936"/>
    <lineage>
        <taxon>Eukaryota</taxon>
        <taxon>Sar</taxon>
        <taxon>Alveolata</taxon>
        <taxon>Ciliophora</taxon>
        <taxon>Intramacronucleata</taxon>
        <taxon>Spirotrichea</taxon>
        <taxon>Hypotrichia</taxon>
        <taxon>Euplotida</taxon>
        <taxon>Euplotidae</taxon>
        <taxon>Moneuplotes</taxon>
    </lineage>
</organism>
<keyword evidence="2" id="KW-1185">Reference proteome</keyword>
<gene>
    <name evidence="1" type="ORF">ECRASSUSDP1_LOCUS25432</name>
</gene>
<dbReference type="Proteomes" id="UP001295684">
    <property type="component" value="Unassembled WGS sequence"/>
</dbReference>
<evidence type="ECO:0000313" key="2">
    <source>
        <dbReference type="Proteomes" id="UP001295684"/>
    </source>
</evidence>
<dbReference type="EMBL" id="CAMPGE010026223">
    <property type="protein sequence ID" value="CAI2383916.1"/>
    <property type="molecule type" value="Genomic_DNA"/>
</dbReference>
<dbReference type="Gene3D" id="2.40.128.680">
    <property type="match status" value="1"/>
</dbReference>
<dbReference type="AlphaFoldDB" id="A0AAD2D8V6"/>
<sequence length="131" mass="15170">MSSIGFEKLDSKDNEVEIDILPCLFSRSEDEVNRHLYFDSQLKDQHPEDGVKTASLRGYKIKGKEFDPKDYALTCVIQETSLANQSKTVQIIGDVKKITVWEQGEKYRDNNDRTTLHDLLNYRQILAEDDE</sequence>
<reference evidence="1" key="1">
    <citation type="submission" date="2023-07" db="EMBL/GenBank/DDBJ databases">
        <authorList>
            <consortium name="AG Swart"/>
            <person name="Singh M."/>
            <person name="Singh A."/>
            <person name="Seah K."/>
            <person name="Emmerich C."/>
        </authorList>
    </citation>
    <scope>NUCLEOTIDE SEQUENCE</scope>
    <source>
        <strain evidence="1">DP1</strain>
    </source>
</reference>
<protein>
    <submittedName>
        <fullName evidence="1">Uncharacterized protein</fullName>
    </submittedName>
</protein>